<comment type="caution">
    <text evidence="1">The sequence shown here is derived from an EMBL/GenBank/DDBJ whole genome shotgun (WGS) entry which is preliminary data.</text>
</comment>
<reference evidence="1" key="1">
    <citation type="submission" date="2023-03" db="EMBL/GenBank/DDBJ databases">
        <authorList>
            <person name="Steffen K."/>
            <person name="Cardenas P."/>
        </authorList>
    </citation>
    <scope>NUCLEOTIDE SEQUENCE</scope>
</reference>
<accession>A0AA35QWQ7</accession>
<dbReference type="AlphaFoldDB" id="A0AA35QWQ7"/>
<evidence type="ECO:0000313" key="1">
    <source>
        <dbReference type="EMBL" id="CAI7993805.1"/>
    </source>
</evidence>
<protein>
    <submittedName>
        <fullName evidence="1">Uncharacterized protein</fullName>
    </submittedName>
</protein>
<proteinExistence type="predicted"/>
<evidence type="ECO:0000313" key="2">
    <source>
        <dbReference type="Proteomes" id="UP001174909"/>
    </source>
</evidence>
<organism evidence="1 2">
    <name type="scientific">Geodia barretti</name>
    <name type="common">Barrett's horny sponge</name>
    <dbReference type="NCBI Taxonomy" id="519541"/>
    <lineage>
        <taxon>Eukaryota</taxon>
        <taxon>Metazoa</taxon>
        <taxon>Porifera</taxon>
        <taxon>Demospongiae</taxon>
        <taxon>Heteroscleromorpha</taxon>
        <taxon>Tetractinellida</taxon>
        <taxon>Astrophorina</taxon>
        <taxon>Geodiidae</taxon>
        <taxon>Geodia</taxon>
    </lineage>
</organism>
<dbReference type="Proteomes" id="UP001174909">
    <property type="component" value="Unassembled WGS sequence"/>
</dbReference>
<gene>
    <name evidence="1" type="ORF">GBAR_LOCUS1327</name>
</gene>
<feature type="non-terminal residue" evidence="1">
    <location>
        <position position="1"/>
    </location>
</feature>
<sequence length="112" mass="12448">MGVQQLQKYDGKVEDVPAQWVIDGSLAEGGPVTVNMGGEKTWAGTVTEMLYQQILWIGLSPLSGADINHRTATRPANHLLLLILLLTRNCANLGKKRREKRELKKIEKLEKG</sequence>
<keyword evidence="2" id="KW-1185">Reference proteome</keyword>
<dbReference type="EMBL" id="CASHTH010000198">
    <property type="protein sequence ID" value="CAI7993805.1"/>
    <property type="molecule type" value="Genomic_DNA"/>
</dbReference>
<name>A0AA35QWQ7_GEOBA</name>